<gene>
    <name evidence="1" type="ORF">Lisr_0957</name>
</gene>
<dbReference type="AlphaFoldDB" id="A0A0W0W658"/>
<comment type="caution">
    <text evidence="1">The sequence shown here is derived from an EMBL/GenBank/DDBJ whole genome shotgun (WGS) entry which is preliminary data.</text>
</comment>
<dbReference type="STRING" id="454.Lisr_0957"/>
<reference evidence="1 2" key="1">
    <citation type="submission" date="2015-11" db="EMBL/GenBank/DDBJ databases">
        <title>Genomic analysis of 38 Legionella species identifies large and diverse effector repertoires.</title>
        <authorList>
            <person name="Burstein D."/>
            <person name="Amaro F."/>
            <person name="Zusman T."/>
            <person name="Lifshitz Z."/>
            <person name="Cohen O."/>
            <person name="Gilbert J.A."/>
            <person name="Pupko T."/>
            <person name="Shuman H.A."/>
            <person name="Segal G."/>
        </authorList>
    </citation>
    <scope>NUCLEOTIDE SEQUENCE [LARGE SCALE GENOMIC DNA]</scope>
    <source>
        <strain evidence="1 2">Bercovier 4</strain>
    </source>
</reference>
<dbReference type="EMBL" id="LNYH01000045">
    <property type="protein sequence ID" value="KTD27861.1"/>
    <property type="molecule type" value="Genomic_DNA"/>
</dbReference>
<dbReference type="OrthoDB" id="187903at2"/>
<evidence type="ECO:0008006" key="3">
    <source>
        <dbReference type="Google" id="ProtNLM"/>
    </source>
</evidence>
<evidence type="ECO:0000313" key="1">
    <source>
        <dbReference type="EMBL" id="KTD27861.1"/>
    </source>
</evidence>
<sequence>MVLVFDQKQVVGASTAISLEFEPEECQVPFIEQGMNIKDIFILVNRFYYRLIVVRISIAVFFRKREAVARQYGSQTATFCAVERSANDPRRPQVYIPLDQVWQHFGWREIGEKTMSMKPLVFWLKKLE</sequence>
<name>A0A0W0W658_9GAMM</name>
<keyword evidence="2" id="KW-1185">Reference proteome</keyword>
<proteinExistence type="predicted"/>
<accession>A0A0W0W658</accession>
<dbReference type="Proteomes" id="UP000054761">
    <property type="component" value="Unassembled WGS sequence"/>
</dbReference>
<dbReference type="PATRIC" id="fig|454.4.peg.1026"/>
<dbReference type="RefSeq" id="WP_131780765.1">
    <property type="nucleotide sequence ID" value="NZ_CAAAJA010000077.1"/>
</dbReference>
<evidence type="ECO:0000313" key="2">
    <source>
        <dbReference type="Proteomes" id="UP000054761"/>
    </source>
</evidence>
<protein>
    <recommendedName>
        <fullName evidence="3">GNAT family N-acetyltransferase</fullName>
    </recommendedName>
</protein>
<organism evidence="1 2">
    <name type="scientific">Legionella israelensis</name>
    <dbReference type="NCBI Taxonomy" id="454"/>
    <lineage>
        <taxon>Bacteria</taxon>
        <taxon>Pseudomonadati</taxon>
        <taxon>Pseudomonadota</taxon>
        <taxon>Gammaproteobacteria</taxon>
        <taxon>Legionellales</taxon>
        <taxon>Legionellaceae</taxon>
        <taxon>Legionella</taxon>
    </lineage>
</organism>